<dbReference type="Proteomes" id="UP000051733">
    <property type="component" value="Unassembled WGS sequence"/>
</dbReference>
<dbReference type="InterPro" id="IPR014729">
    <property type="entry name" value="Rossmann-like_a/b/a_fold"/>
</dbReference>
<gene>
    <name evidence="4" type="ORF">FC26_GL001997</name>
</gene>
<dbReference type="PATRIC" id="fig|1423813.3.peg.2031"/>
<keyword evidence="2" id="KW-0963">Cytoplasm</keyword>
<evidence type="ECO:0000256" key="2">
    <source>
        <dbReference type="PIRNR" id="PIRNR006276"/>
    </source>
</evidence>
<feature type="domain" description="UspA" evidence="3">
    <location>
        <begin position="4"/>
        <end position="146"/>
    </location>
</feature>
<dbReference type="EMBL" id="AYYY01000036">
    <property type="protein sequence ID" value="KRM61177.1"/>
    <property type="molecule type" value="Genomic_DNA"/>
</dbReference>
<evidence type="ECO:0000256" key="1">
    <source>
        <dbReference type="ARBA" id="ARBA00008791"/>
    </source>
</evidence>
<name>A0A0R2ABU9_9LACO</name>
<comment type="subcellular location">
    <subcellularLocation>
        <location evidence="2">Cytoplasm</location>
    </subcellularLocation>
</comment>
<keyword evidence="5" id="KW-1185">Reference proteome</keyword>
<sequence length="146" mass="15873">MKRYEKILVGIDGSEQSKNALYRAIDLAQALDASLLLVTVVDNPAISMATAGNYVMPPQLNDDLIKQAKGVMAKYTTIAQQAGVQFEDRVLMGDHKTQMANDIPEKENADAIVIGATGLTRVERVFIGSTASYIMNNAKCDVIIVR</sequence>
<dbReference type="PIRSF" id="PIRSF006276">
    <property type="entry name" value="UspA"/>
    <property type="match status" value="1"/>
</dbReference>
<dbReference type="Pfam" id="PF00582">
    <property type="entry name" value="Usp"/>
    <property type="match status" value="1"/>
</dbReference>
<proteinExistence type="inferred from homology"/>
<dbReference type="InterPro" id="IPR006015">
    <property type="entry name" value="Universal_stress_UspA"/>
</dbReference>
<dbReference type="SUPFAM" id="SSF52402">
    <property type="entry name" value="Adenine nucleotide alpha hydrolases-like"/>
    <property type="match status" value="1"/>
</dbReference>
<comment type="similarity">
    <text evidence="1 2">Belongs to the universal stress protein A family.</text>
</comment>
<dbReference type="PANTHER" id="PTHR46268">
    <property type="entry name" value="STRESS RESPONSE PROTEIN NHAX"/>
    <property type="match status" value="1"/>
</dbReference>
<accession>A0A0R2ABU9</accession>
<evidence type="ECO:0000259" key="3">
    <source>
        <dbReference type="Pfam" id="PF00582"/>
    </source>
</evidence>
<dbReference type="PANTHER" id="PTHR46268:SF6">
    <property type="entry name" value="UNIVERSAL STRESS PROTEIN UP12"/>
    <property type="match status" value="1"/>
</dbReference>
<reference evidence="4 5" key="1">
    <citation type="journal article" date="2015" name="Genome Announc.">
        <title>Expanding the biotechnology potential of lactobacilli through comparative genomics of 213 strains and associated genera.</title>
        <authorList>
            <person name="Sun Z."/>
            <person name="Harris H.M."/>
            <person name="McCann A."/>
            <person name="Guo C."/>
            <person name="Argimon S."/>
            <person name="Zhang W."/>
            <person name="Yang X."/>
            <person name="Jeffery I.B."/>
            <person name="Cooney J.C."/>
            <person name="Kagawa T.F."/>
            <person name="Liu W."/>
            <person name="Song Y."/>
            <person name="Salvetti E."/>
            <person name="Wrobel A."/>
            <person name="Rasinkangas P."/>
            <person name="Parkhill J."/>
            <person name="Rea M.C."/>
            <person name="O'Sullivan O."/>
            <person name="Ritari J."/>
            <person name="Douillard F.P."/>
            <person name="Paul Ross R."/>
            <person name="Yang R."/>
            <person name="Briner A.E."/>
            <person name="Felis G.E."/>
            <person name="de Vos W.M."/>
            <person name="Barrangou R."/>
            <person name="Klaenhammer T.R."/>
            <person name="Caufield P.W."/>
            <person name="Cui Y."/>
            <person name="Zhang H."/>
            <person name="O'Toole P.W."/>
        </authorList>
    </citation>
    <scope>NUCLEOTIDE SEQUENCE [LARGE SCALE GENOMIC DNA]</scope>
    <source>
        <strain evidence="4 5">DSM 20634</strain>
    </source>
</reference>
<protein>
    <recommendedName>
        <fullName evidence="2">Universal stress protein</fullName>
    </recommendedName>
</protein>
<dbReference type="Gene3D" id="3.40.50.620">
    <property type="entry name" value="HUPs"/>
    <property type="match status" value="1"/>
</dbReference>
<dbReference type="RefSeq" id="WP_057779426.1">
    <property type="nucleotide sequence ID" value="NZ_AYYY01000036.1"/>
</dbReference>
<organism evidence="4 5">
    <name type="scientific">Paucilactobacillus vaccinostercus DSM 20634</name>
    <dbReference type="NCBI Taxonomy" id="1423813"/>
    <lineage>
        <taxon>Bacteria</taxon>
        <taxon>Bacillati</taxon>
        <taxon>Bacillota</taxon>
        <taxon>Bacilli</taxon>
        <taxon>Lactobacillales</taxon>
        <taxon>Lactobacillaceae</taxon>
        <taxon>Paucilactobacillus</taxon>
    </lineage>
</organism>
<dbReference type="InterPro" id="IPR006016">
    <property type="entry name" value="UspA"/>
</dbReference>
<dbReference type="STRING" id="1423813.FC26_GL001997"/>
<dbReference type="CDD" id="cd00293">
    <property type="entry name" value="USP-like"/>
    <property type="match status" value="1"/>
</dbReference>
<dbReference type="AlphaFoldDB" id="A0A0R2ABU9"/>
<dbReference type="OrthoDB" id="2321605at2"/>
<dbReference type="PRINTS" id="PR01438">
    <property type="entry name" value="UNVRSLSTRESS"/>
</dbReference>
<dbReference type="GO" id="GO:0005737">
    <property type="term" value="C:cytoplasm"/>
    <property type="evidence" value="ECO:0007669"/>
    <property type="project" value="UniProtKB-SubCell"/>
</dbReference>
<comment type="caution">
    <text evidence="4">The sequence shown here is derived from an EMBL/GenBank/DDBJ whole genome shotgun (WGS) entry which is preliminary data.</text>
</comment>
<evidence type="ECO:0000313" key="4">
    <source>
        <dbReference type="EMBL" id="KRM61177.1"/>
    </source>
</evidence>
<evidence type="ECO:0000313" key="5">
    <source>
        <dbReference type="Proteomes" id="UP000051733"/>
    </source>
</evidence>